<comment type="caution">
    <text evidence="1">The sequence shown here is derived from an EMBL/GenBank/DDBJ whole genome shotgun (WGS) entry which is preliminary data.</text>
</comment>
<reference evidence="1 2" key="1">
    <citation type="submission" date="2019-05" db="EMBL/GenBank/DDBJ databases">
        <title>Mikania micrantha, genome provides insights into the molecular mechanism of rapid growth.</title>
        <authorList>
            <person name="Liu B."/>
        </authorList>
    </citation>
    <scope>NUCLEOTIDE SEQUENCE [LARGE SCALE GENOMIC DNA]</scope>
    <source>
        <strain evidence="1">NLD-2019</strain>
        <tissue evidence="1">Leaf</tissue>
    </source>
</reference>
<protein>
    <submittedName>
        <fullName evidence="1">Uncharacterized protein</fullName>
    </submittedName>
</protein>
<dbReference type="Proteomes" id="UP000326396">
    <property type="component" value="Linkage Group LG5"/>
</dbReference>
<dbReference type="EMBL" id="SZYD01000015">
    <property type="protein sequence ID" value="KAD3641754.1"/>
    <property type="molecule type" value="Genomic_DNA"/>
</dbReference>
<name>A0A5N6MR41_9ASTR</name>
<accession>A0A5N6MR41</accession>
<evidence type="ECO:0000313" key="1">
    <source>
        <dbReference type="EMBL" id="KAD3641754.1"/>
    </source>
</evidence>
<proteinExistence type="predicted"/>
<organism evidence="1 2">
    <name type="scientific">Mikania micrantha</name>
    <name type="common">bitter vine</name>
    <dbReference type="NCBI Taxonomy" id="192012"/>
    <lineage>
        <taxon>Eukaryota</taxon>
        <taxon>Viridiplantae</taxon>
        <taxon>Streptophyta</taxon>
        <taxon>Embryophyta</taxon>
        <taxon>Tracheophyta</taxon>
        <taxon>Spermatophyta</taxon>
        <taxon>Magnoliopsida</taxon>
        <taxon>eudicotyledons</taxon>
        <taxon>Gunneridae</taxon>
        <taxon>Pentapetalae</taxon>
        <taxon>asterids</taxon>
        <taxon>campanulids</taxon>
        <taxon>Asterales</taxon>
        <taxon>Asteraceae</taxon>
        <taxon>Asteroideae</taxon>
        <taxon>Heliantheae alliance</taxon>
        <taxon>Eupatorieae</taxon>
        <taxon>Mikania</taxon>
    </lineage>
</organism>
<gene>
    <name evidence="1" type="ORF">E3N88_30978</name>
</gene>
<dbReference type="AlphaFoldDB" id="A0A5N6MR41"/>
<evidence type="ECO:0000313" key="2">
    <source>
        <dbReference type="Proteomes" id="UP000326396"/>
    </source>
</evidence>
<sequence>MSANTEGQGKLKRIDPVHDDGSTGSVNRLLLILTASPLFLSHDIEDHGSDLVQWNHSGDSSGNIHPDPIVVQLNISAKLDSMEILKGEQRAADSTKEKTHGNCNYTTGRITTFPLFIRGDPRGTDVVRYARTSRYRSWI</sequence>
<keyword evidence="2" id="KW-1185">Reference proteome</keyword>